<proteinExistence type="predicted"/>
<dbReference type="Gene3D" id="1.10.640.10">
    <property type="entry name" value="Haem peroxidase domain superfamily, animal type"/>
    <property type="match status" value="1"/>
</dbReference>
<keyword evidence="5 11" id="KW-0349">Heme</keyword>
<dbReference type="Pfam" id="PF00067">
    <property type="entry name" value="p450"/>
    <property type="match status" value="1"/>
</dbReference>
<keyword evidence="13" id="KW-1185">Reference proteome</keyword>
<dbReference type="InterPro" id="IPR037120">
    <property type="entry name" value="Haem_peroxidase_sf_animal"/>
</dbReference>
<evidence type="ECO:0000256" key="10">
    <source>
        <dbReference type="ARBA" id="ARBA00023235"/>
    </source>
</evidence>
<sequence length="1088" mass="120589">MPSAPKITPTTAVILGADDVYLRSRDPPTAPDGRYDWETSAAYSGMRPEGHAGLSNLLSNIQKSKGSGFTPPDPKLVGAFVDLVKNPDAVDDRKGVFAAGLGLLGRLPEDSDLSKQLGDGAVKLMYNTVPHPPAQFLGDKYIYRQADGGGNNLLDPTLGQAGTVYSRSVQSQWCISPKALPDPGLVFDSLLKRRKVVEHPGGNSSLIFAFASIVTHSLFRTDPRDWTINNTSSYLDLSPVYGNNQAAQDKVRNKGLGRGYLYPDTFSEERLQFLPPAASVLLVVFARNHNYIAENLLKINEQGKWSDPPPSDEAALKKQDEEIFQTARLVNCGHFMSMILGDYVPSFLGISEGHVWQLKPLGPIKDLTGETPRGQGNHCSVEFNVLYRWHTTIADDDDKWTQNVFKQVFNKPHNDLTQEDFEKAFISLVAKVEPDPSKRTFGGLQRGADGKFSDEDLAKVLYDATERPACAYGQGTPEVLRIIEVMGIKQARQWGVCSMNEFREYLGLKKFTSFEEWNPDPEIANAARRLYIHIDNLELYTGLQCEATMPLTDGSHFNCGYTTTRAVLGDAIALVRGDRFATTNFTPAHLTAWGFQDCQRDPNNGGFGGELPKLLMRNLPRHYPYNNVYGCFPFYVPYKIKPSLQKQGLVDSYDFNRPVAARPMKVLNTLTGIRYAFNDPGKFHVMFDLSGLGNGYGNVLGFDEPKKHDEDHAWAARAFFPDKSAVDGYRQWWREKTQNAIKTRSFTYNGVPGKYMDLVNDVVNNVAVHWLADKLLGIPLKTKENPRGLFTEAEVYDIFTTLFTVTFLSFEDNEHGFALNQDAFQAGAAVQALVYKSVAEIAPPSSKLPFDPIGKAFTTITAGGKESTSFLSKLAEKGRNWDQIVASAMSIATGSSVNLAQAAVHVIDFYLDEERSAERAKIIELAGKSDSASFDTLRGYVREGMRLNPQFSGLHRRAVVDCKVPQGHGLPDIDIKAGDPVFGSFRNAHLNPDDFPNPKTVDPTRREDSYNLFGAGLHNCIGQSLTVYLIAEIVKLVFGLKNIRRAPGDSGRLAMYKNKVNETEVNMYILPSGNTTYWPGNMTLAYDA</sequence>
<dbReference type="OrthoDB" id="823504at2759"/>
<evidence type="ECO:0000256" key="5">
    <source>
        <dbReference type="ARBA" id="ARBA00022617"/>
    </source>
</evidence>
<dbReference type="InterPro" id="IPR036396">
    <property type="entry name" value="Cyt_P450_sf"/>
</dbReference>
<name>A0A4S8MCH0_DENBC</name>
<dbReference type="AlphaFoldDB" id="A0A4S8MCH0"/>
<dbReference type="Pfam" id="PF03098">
    <property type="entry name" value="An_peroxidase"/>
    <property type="match status" value="1"/>
</dbReference>
<keyword evidence="8" id="KW-0560">Oxidoreductase</keyword>
<protein>
    <recommendedName>
        <fullName evidence="3">linoleate 8R-lipoxygenase</fullName>
        <ecNumber evidence="3">1.13.11.60</ecNumber>
    </recommendedName>
</protein>
<dbReference type="InterPro" id="IPR050783">
    <property type="entry name" value="Oxylipin_biosynth_metab"/>
</dbReference>
<dbReference type="InterPro" id="IPR001128">
    <property type="entry name" value="Cyt_P450"/>
</dbReference>
<dbReference type="GO" id="GO:0004497">
    <property type="term" value="F:monooxygenase activity"/>
    <property type="evidence" value="ECO:0007669"/>
    <property type="project" value="InterPro"/>
</dbReference>
<keyword evidence="7" id="KW-0223">Dioxygenase</keyword>
<dbReference type="InterPro" id="IPR019791">
    <property type="entry name" value="Haem_peroxidase_animal"/>
</dbReference>
<dbReference type="GO" id="GO:0004601">
    <property type="term" value="F:peroxidase activity"/>
    <property type="evidence" value="ECO:0007669"/>
    <property type="project" value="UniProtKB-KW"/>
</dbReference>
<dbReference type="PANTHER" id="PTHR11903">
    <property type="entry name" value="PROSTAGLANDIN G/H SYNTHASE"/>
    <property type="match status" value="1"/>
</dbReference>
<dbReference type="Proteomes" id="UP000297245">
    <property type="component" value="Unassembled WGS sequence"/>
</dbReference>
<dbReference type="GO" id="GO:0020037">
    <property type="term" value="F:heme binding"/>
    <property type="evidence" value="ECO:0007669"/>
    <property type="project" value="InterPro"/>
</dbReference>
<keyword evidence="10" id="KW-0413">Isomerase</keyword>
<dbReference type="GO" id="GO:0052878">
    <property type="term" value="F:linoleate 8R-lipoxygenase activity"/>
    <property type="evidence" value="ECO:0007669"/>
    <property type="project" value="UniProtKB-EC"/>
</dbReference>
<dbReference type="Gene3D" id="1.10.630.10">
    <property type="entry name" value="Cytochrome P450"/>
    <property type="match status" value="1"/>
</dbReference>
<feature type="binding site" description="axial binding residue" evidence="11">
    <location>
        <position position="390"/>
    </location>
    <ligand>
        <name>heme b</name>
        <dbReference type="ChEBI" id="CHEBI:60344"/>
    </ligand>
    <ligandPart>
        <name>Fe</name>
        <dbReference type="ChEBI" id="CHEBI:18248"/>
    </ligandPart>
</feature>
<evidence type="ECO:0000256" key="4">
    <source>
        <dbReference type="ARBA" id="ARBA00022559"/>
    </source>
</evidence>
<dbReference type="SUPFAM" id="SSF48113">
    <property type="entry name" value="Heme-dependent peroxidases"/>
    <property type="match status" value="1"/>
</dbReference>
<evidence type="ECO:0000256" key="7">
    <source>
        <dbReference type="ARBA" id="ARBA00022964"/>
    </source>
</evidence>
<dbReference type="PRINTS" id="PR00457">
    <property type="entry name" value="ANPEROXIDASE"/>
</dbReference>
<dbReference type="SUPFAM" id="SSF48264">
    <property type="entry name" value="Cytochrome P450"/>
    <property type="match status" value="1"/>
</dbReference>
<evidence type="ECO:0000256" key="11">
    <source>
        <dbReference type="PIRSR" id="PIRSR619791-2"/>
    </source>
</evidence>
<comment type="catalytic activity">
    <reaction evidence="1">
        <text>(9Z,12Z)-octadecadienoate + O2 = (8R,9Z,12Z)-8-hydroperoxyoctadeca-9,12-dienoate</text>
        <dbReference type="Rhea" id="RHEA:25395"/>
        <dbReference type="ChEBI" id="CHEBI:15379"/>
        <dbReference type="ChEBI" id="CHEBI:30245"/>
        <dbReference type="ChEBI" id="CHEBI:58659"/>
        <dbReference type="EC" id="1.13.11.60"/>
    </reaction>
</comment>
<evidence type="ECO:0000256" key="8">
    <source>
        <dbReference type="ARBA" id="ARBA00023002"/>
    </source>
</evidence>
<dbReference type="InterPro" id="IPR034812">
    <property type="entry name" value="Ppo-like_N"/>
</dbReference>
<dbReference type="EMBL" id="ML179107">
    <property type="protein sequence ID" value="THV00225.1"/>
    <property type="molecule type" value="Genomic_DNA"/>
</dbReference>
<evidence type="ECO:0000313" key="12">
    <source>
        <dbReference type="EMBL" id="THV00225.1"/>
    </source>
</evidence>
<dbReference type="EC" id="1.13.11.60" evidence="3"/>
<dbReference type="InterPro" id="IPR017972">
    <property type="entry name" value="Cyt_P450_CS"/>
</dbReference>
<gene>
    <name evidence="12" type="ORF">K435DRAFT_837417</name>
</gene>
<evidence type="ECO:0000256" key="1">
    <source>
        <dbReference type="ARBA" id="ARBA00000699"/>
    </source>
</evidence>
<organism evidence="12 13">
    <name type="scientific">Dendrothele bispora (strain CBS 962.96)</name>
    <dbReference type="NCBI Taxonomy" id="1314807"/>
    <lineage>
        <taxon>Eukaryota</taxon>
        <taxon>Fungi</taxon>
        <taxon>Dikarya</taxon>
        <taxon>Basidiomycota</taxon>
        <taxon>Agaricomycotina</taxon>
        <taxon>Agaricomycetes</taxon>
        <taxon>Agaricomycetidae</taxon>
        <taxon>Agaricales</taxon>
        <taxon>Agaricales incertae sedis</taxon>
        <taxon>Dendrothele</taxon>
    </lineage>
</organism>
<dbReference type="CDD" id="cd20612">
    <property type="entry name" value="CYP_LDS-like_C"/>
    <property type="match status" value="1"/>
</dbReference>
<dbReference type="GO" id="GO:0006979">
    <property type="term" value="P:response to oxidative stress"/>
    <property type="evidence" value="ECO:0007669"/>
    <property type="project" value="InterPro"/>
</dbReference>
<dbReference type="CDD" id="cd09817">
    <property type="entry name" value="linoleate_diol_synthase_like"/>
    <property type="match status" value="1"/>
</dbReference>
<evidence type="ECO:0000313" key="13">
    <source>
        <dbReference type="Proteomes" id="UP000297245"/>
    </source>
</evidence>
<dbReference type="GO" id="GO:0006631">
    <property type="term" value="P:fatty acid metabolic process"/>
    <property type="evidence" value="ECO:0007669"/>
    <property type="project" value="UniProtKB-ARBA"/>
</dbReference>
<evidence type="ECO:0000256" key="9">
    <source>
        <dbReference type="ARBA" id="ARBA00023004"/>
    </source>
</evidence>
<keyword evidence="6 11" id="KW-0479">Metal-binding</keyword>
<evidence type="ECO:0000256" key="6">
    <source>
        <dbReference type="ARBA" id="ARBA00022723"/>
    </source>
</evidence>
<evidence type="ECO:0000256" key="3">
    <source>
        <dbReference type="ARBA" id="ARBA00013239"/>
    </source>
</evidence>
<keyword evidence="9 11" id="KW-0408">Iron</keyword>
<dbReference type="PROSITE" id="PS50292">
    <property type="entry name" value="PEROXIDASE_3"/>
    <property type="match status" value="1"/>
</dbReference>
<reference evidence="12 13" key="1">
    <citation type="journal article" date="2019" name="Nat. Ecol. Evol.">
        <title>Megaphylogeny resolves global patterns of mushroom evolution.</title>
        <authorList>
            <person name="Varga T."/>
            <person name="Krizsan K."/>
            <person name="Foldi C."/>
            <person name="Dima B."/>
            <person name="Sanchez-Garcia M."/>
            <person name="Sanchez-Ramirez S."/>
            <person name="Szollosi G.J."/>
            <person name="Szarkandi J.G."/>
            <person name="Papp V."/>
            <person name="Albert L."/>
            <person name="Andreopoulos W."/>
            <person name="Angelini C."/>
            <person name="Antonin V."/>
            <person name="Barry K.W."/>
            <person name="Bougher N.L."/>
            <person name="Buchanan P."/>
            <person name="Buyck B."/>
            <person name="Bense V."/>
            <person name="Catcheside P."/>
            <person name="Chovatia M."/>
            <person name="Cooper J."/>
            <person name="Damon W."/>
            <person name="Desjardin D."/>
            <person name="Finy P."/>
            <person name="Geml J."/>
            <person name="Haridas S."/>
            <person name="Hughes K."/>
            <person name="Justo A."/>
            <person name="Karasinski D."/>
            <person name="Kautmanova I."/>
            <person name="Kiss B."/>
            <person name="Kocsube S."/>
            <person name="Kotiranta H."/>
            <person name="LaButti K.M."/>
            <person name="Lechner B.E."/>
            <person name="Liimatainen K."/>
            <person name="Lipzen A."/>
            <person name="Lukacs Z."/>
            <person name="Mihaltcheva S."/>
            <person name="Morgado L.N."/>
            <person name="Niskanen T."/>
            <person name="Noordeloos M.E."/>
            <person name="Ohm R.A."/>
            <person name="Ortiz-Santana B."/>
            <person name="Ovrebo C."/>
            <person name="Racz N."/>
            <person name="Riley R."/>
            <person name="Savchenko A."/>
            <person name="Shiryaev A."/>
            <person name="Soop K."/>
            <person name="Spirin V."/>
            <person name="Szebenyi C."/>
            <person name="Tomsovsky M."/>
            <person name="Tulloss R.E."/>
            <person name="Uehling J."/>
            <person name="Grigoriev I.V."/>
            <person name="Vagvolgyi C."/>
            <person name="Papp T."/>
            <person name="Martin F.M."/>
            <person name="Miettinen O."/>
            <person name="Hibbett D.S."/>
            <person name="Nagy L.G."/>
        </authorList>
    </citation>
    <scope>NUCLEOTIDE SEQUENCE [LARGE SCALE GENOMIC DNA]</scope>
    <source>
        <strain evidence="12 13">CBS 962.96</strain>
    </source>
</reference>
<dbReference type="InterPro" id="IPR010255">
    <property type="entry name" value="Haem_peroxidase_sf"/>
</dbReference>
<comment type="subunit">
    <text evidence="2">Homotetramer.</text>
</comment>
<accession>A0A4S8MCH0</accession>
<dbReference type="PANTHER" id="PTHR11903:SF37">
    <property type="entry name" value="PSI-PRODUCING OXYGENASE A"/>
    <property type="match status" value="1"/>
</dbReference>
<dbReference type="GO" id="GO:0016705">
    <property type="term" value="F:oxidoreductase activity, acting on paired donors, with incorporation or reduction of molecular oxygen"/>
    <property type="evidence" value="ECO:0007669"/>
    <property type="project" value="InterPro"/>
</dbReference>
<dbReference type="PROSITE" id="PS00086">
    <property type="entry name" value="CYTOCHROME_P450"/>
    <property type="match status" value="1"/>
</dbReference>
<dbReference type="GO" id="GO:0005506">
    <property type="term" value="F:iron ion binding"/>
    <property type="evidence" value="ECO:0007669"/>
    <property type="project" value="InterPro"/>
</dbReference>
<evidence type="ECO:0000256" key="2">
    <source>
        <dbReference type="ARBA" id="ARBA00011881"/>
    </source>
</evidence>
<keyword evidence="4 12" id="KW-0575">Peroxidase</keyword>
<dbReference type="GO" id="GO:0016853">
    <property type="term" value="F:isomerase activity"/>
    <property type="evidence" value="ECO:0007669"/>
    <property type="project" value="UniProtKB-KW"/>
</dbReference>